<dbReference type="GO" id="GO:0015627">
    <property type="term" value="C:type II protein secretion system complex"/>
    <property type="evidence" value="ECO:0007669"/>
    <property type="project" value="InterPro"/>
</dbReference>
<evidence type="ECO:0000256" key="11">
    <source>
        <dbReference type="SAM" id="Phobius"/>
    </source>
</evidence>
<evidence type="ECO:0000313" key="12">
    <source>
        <dbReference type="EMBL" id="PIM54635.1"/>
    </source>
</evidence>
<accession>A0A2G9CE37</accession>
<evidence type="ECO:0000313" key="13">
    <source>
        <dbReference type="Proteomes" id="UP000231501"/>
    </source>
</evidence>
<evidence type="ECO:0000256" key="3">
    <source>
        <dbReference type="ARBA" id="ARBA00021563"/>
    </source>
</evidence>
<comment type="similarity">
    <text evidence="2">Belongs to the GSP N family.</text>
</comment>
<sequence length="286" mass="29734">MARRSSARLTTSTANAASTTGFVRAFRWAELGAVLGLVTAVVAWAPAAWLASAVSSATNERLLLADARGTLWNGSARLILSPGPGSRDASELPQRLGWTMRPGWIDGGLGLRLTLDQSCCIKPAAPLTASFGLDRLTVRLPDATPEQPWIRWPAGWLSGLGTPWNTLAPDGLIAVSAQGFVFEGRGAAVSVTGAAQVELRDFSSRLAQVAPLGSYRMGLVGGGQTPQLILTTIQGPLQLSGQGSLGAKRSQFRGEATAAPGSEAALANLLNIIGRREGARSIISVG</sequence>
<dbReference type="GO" id="GO:0005886">
    <property type="term" value="C:plasma membrane"/>
    <property type="evidence" value="ECO:0007669"/>
    <property type="project" value="UniProtKB-SubCell"/>
</dbReference>
<keyword evidence="7 11" id="KW-0812">Transmembrane</keyword>
<keyword evidence="9 11" id="KW-0472">Membrane</keyword>
<keyword evidence="4" id="KW-0813">Transport</keyword>
<dbReference type="GO" id="GO:0015628">
    <property type="term" value="P:protein secretion by the type II secretion system"/>
    <property type="evidence" value="ECO:0007669"/>
    <property type="project" value="InterPro"/>
</dbReference>
<dbReference type="Pfam" id="PF01203">
    <property type="entry name" value="T2SSN"/>
    <property type="match status" value="1"/>
</dbReference>
<gene>
    <name evidence="12" type="ORF">CS062_03160</name>
</gene>
<protein>
    <recommendedName>
        <fullName evidence="3">Type II secretion system protein N</fullName>
    </recommendedName>
    <alternativeName>
        <fullName evidence="10">General secretion pathway protein N</fullName>
    </alternativeName>
</protein>
<feature type="transmembrane region" description="Helical" evidence="11">
    <location>
        <begin position="31"/>
        <end position="51"/>
    </location>
</feature>
<evidence type="ECO:0000256" key="10">
    <source>
        <dbReference type="ARBA" id="ARBA00030772"/>
    </source>
</evidence>
<comment type="caution">
    <text evidence="12">The sequence shown here is derived from an EMBL/GenBank/DDBJ whole genome shotgun (WGS) entry which is preliminary data.</text>
</comment>
<comment type="subcellular location">
    <subcellularLocation>
        <location evidence="1">Cell inner membrane</location>
    </subcellularLocation>
</comment>
<evidence type="ECO:0000256" key="9">
    <source>
        <dbReference type="ARBA" id="ARBA00023136"/>
    </source>
</evidence>
<keyword evidence="8" id="KW-0653">Protein transport</keyword>
<evidence type="ECO:0000256" key="7">
    <source>
        <dbReference type="ARBA" id="ARBA00022692"/>
    </source>
</evidence>
<dbReference type="InterPro" id="IPR022792">
    <property type="entry name" value="T2SS_protein-GspN"/>
</dbReference>
<keyword evidence="5" id="KW-1003">Cell membrane</keyword>
<evidence type="ECO:0000256" key="4">
    <source>
        <dbReference type="ARBA" id="ARBA00022448"/>
    </source>
</evidence>
<dbReference type="OrthoDB" id="8558191at2"/>
<keyword evidence="11" id="KW-1133">Transmembrane helix</keyword>
<evidence type="ECO:0000256" key="1">
    <source>
        <dbReference type="ARBA" id="ARBA00004533"/>
    </source>
</evidence>
<dbReference type="EMBL" id="PEOG01000008">
    <property type="protein sequence ID" value="PIM54635.1"/>
    <property type="molecule type" value="Genomic_DNA"/>
</dbReference>
<evidence type="ECO:0000256" key="5">
    <source>
        <dbReference type="ARBA" id="ARBA00022475"/>
    </source>
</evidence>
<organism evidence="12 13">
    <name type="scientific">Roseateles chitinivorans</name>
    <dbReference type="NCBI Taxonomy" id="2917965"/>
    <lineage>
        <taxon>Bacteria</taxon>
        <taxon>Pseudomonadati</taxon>
        <taxon>Pseudomonadota</taxon>
        <taxon>Betaproteobacteria</taxon>
        <taxon>Burkholderiales</taxon>
        <taxon>Sphaerotilaceae</taxon>
        <taxon>Roseateles</taxon>
    </lineage>
</organism>
<dbReference type="Proteomes" id="UP000231501">
    <property type="component" value="Unassembled WGS sequence"/>
</dbReference>
<evidence type="ECO:0000256" key="6">
    <source>
        <dbReference type="ARBA" id="ARBA00022519"/>
    </source>
</evidence>
<dbReference type="AlphaFoldDB" id="A0A2G9CE37"/>
<reference evidence="12 13" key="1">
    <citation type="submission" date="2017-11" db="EMBL/GenBank/DDBJ databases">
        <title>Draft genome sequence of Mitsuaria sp. HWN-4.</title>
        <authorList>
            <person name="Gundlapally S.R."/>
        </authorList>
    </citation>
    <scope>NUCLEOTIDE SEQUENCE [LARGE SCALE GENOMIC DNA]</scope>
    <source>
        <strain evidence="12 13">HWN-4</strain>
    </source>
</reference>
<name>A0A2G9CE37_9BURK</name>
<keyword evidence="6" id="KW-0997">Cell inner membrane</keyword>
<keyword evidence="13" id="KW-1185">Reference proteome</keyword>
<proteinExistence type="inferred from homology"/>
<dbReference type="RefSeq" id="WP_099860017.1">
    <property type="nucleotide sequence ID" value="NZ_PEOG01000008.1"/>
</dbReference>
<evidence type="ECO:0000256" key="2">
    <source>
        <dbReference type="ARBA" id="ARBA00007208"/>
    </source>
</evidence>
<evidence type="ECO:0000256" key="8">
    <source>
        <dbReference type="ARBA" id="ARBA00022927"/>
    </source>
</evidence>